<dbReference type="Pfam" id="PF18385">
    <property type="entry name" value="Tiam_CC_Ex"/>
    <property type="match status" value="1"/>
</dbReference>
<dbReference type="Pfam" id="PF23014">
    <property type="entry name" value="PH_Tiam1"/>
    <property type="match status" value="1"/>
</dbReference>
<dbReference type="EnsemblMetazoa" id="XM_032599962">
    <property type="protein sequence ID" value="XP_032455853"/>
    <property type="gene ID" value="LOC100115302"/>
</dbReference>
<feature type="compositionally biased region" description="Polar residues" evidence="3">
    <location>
        <begin position="557"/>
        <end position="579"/>
    </location>
</feature>
<dbReference type="Gene3D" id="2.30.29.30">
    <property type="entry name" value="Pleckstrin-homology domain (PH domain)/Phosphotyrosine-binding domain (PTB)"/>
    <property type="match status" value="3"/>
</dbReference>
<dbReference type="FunFam" id="2.30.29.30:FF:000065">
    <property type="entry name" value="T cell lymphoma invasion and metastasis 1"/>
    <property type="match status" value="1"/>
</dbReference>
<feature type="domain" description="PH" evidence="4">
    <location>
        <begin position="889"/>
        <end position="1002"/>
    </location>
</feature>
<feature type="compositionally biased region" description="Low complexity" evidence="3">
    <location>
        <begin position="752"/>
        <end position="764"/>
    </location>
</feature>
<evidence type="ECO:0000256" key="2">
    <source>
        <dbReference type="ARBA" id="ARBA00022737"/>
    </source>
</evidence>
<evidence type="ECO:0000259" key="7">
    <source>
        <dbReference type="PROSITE" id="PS50229"/>
    </source>
</evidence>
<accession>A0A7M7QZ34</accession>
<feature type="compositionally biased region" description="Basic and acidic residues" evidence="3">
    <location>
        <begin position="1915"/>
        <end position="1932"/>
    </location>
</feature>
<dbReference type="PROSITE" id="PS50229">
    <property type="entry name" value="WH1"/>
    <property type="match status" value="1"/>
</dbReference>
<feature type="domain" description="PDZ" evidence="6">
    <location>
        <begin position="1255"/>
        <end position="1331"/>
    </location>
</feature>
<dbReference type="InterPro" id="IPR055230">
    <property type="entry name" value="PH_Tiam1/2"/>
</dbReference>
<protein>
    <recommendedName>
        <fullName evidence="11">Still life</fullName>
    </recommendedName>
</protein>
<dbReference type="Pfam" id="PF00169">
    <property type="entry name" value="PH"/>
    <property type="match status" value="1"/>
</dbReference>
<dbReference type="FunCoup" id="A0A7M7QZ34">
    <property type="interactions" value="190"/>
</dbReference>
<dbReference type="InterPro" id="IPR036034">
    <property type="entry name" value="PDZ_sf"/>
</dbReference>
<proteinExistence type="predicted"/>
<dbReference type="InterPro" id="IPR003116">
    <property type="entry name" value="RBD_dom"/>
</dbReference>
<feature type="compositionally biased region" description="Polar residues" evidence="3">
    <location>
        <begin position="1858"/>
        <end position="1872"/>
    </location>
</feature>
<dbReference type="InterPro" id="IPR000219">
    <property type="entry name" value="DH_dom"/>
</dbReference>
<reference evidence="9" key="1">
    <citation type="submission" date="2021-01" db="UniProtKB">
        <authorList>
            <consortium name="EnsemblMetazoa"/>
        </authorList>
    </citation>
    <scope>IDENTIFICATION</scope>
</reference>
<feature type="compositionally biased region" description="Low complexity" evidence="3">
    <location>
        <begin position="580"/>
        <end position="604"/>
    </location>
</feature>
<evidence type="ECO:0000256" key="3">
    <source>
        <dbReference type="SAM" id="MobiDB-lite"/>
    </source>
</evidence>
<dbReference type="SMART" id="SM00228">
    <property type="entry name" value="PDZ"/>
    <property type="match status" value="1"/>
</dbReference>
<dbReference type="CDD" id="cd01255">
    <property type="entry name" value="PH2_Tiam1_2"/>
    <property type="match status" value="1"/>
</dbReference>
<feature type="region of interest" description="Disordered" evidence="3">
    <location>
        <begin position="1858"/>
        <end position="1999"/>
    </location>
</feature>
<feature type="compositionally biased region" description="Polar residues" evidence="3">
    <location>
        <begin position="1940"/>
        <end position="1952"/>
    </location>
</feature>
<feature type="region of interest" description="Disordered" evidence="3">
    <location>
        <begin position="176"/>
        <end position="206"/>
    </location>
</feature>
<dbReference type="InterPro" id="IPR001478">
    <property type="entry name" value="PDZ"/>
</dbReference>
<dbReference type="SUPFAM" id="SSF50729">
    <property type="entry name" value="PH domain-like"/>
    <property type="match status" value="3"/>
</dbReference>
<dbReference type="PROSITE" id="PS50898">
    <property type="entry name" value="RBD"/>
    <property type="match status" value="1"/>
</dbReference>
<dbReference type="PANTHER" id="PTHR46001">
    <property type="entry name" value="TIAM (MAMMALIAN TUMOR INVASION AND METASTASIS FACTOR) HOMOLOG"/>
    <property type="match status" value="1"/>
</dbReference>
<keyword evidence="1" id="KW-0344">Guanine-nucleotide releasing factor</keyword>
<dbReference type="PANTHER" id="PTHR46001:SF3">
    <property type="entry name" value="PROTEIN STILL LIFE, ISOFORM SIF TYPE 1"/>
    <property type="match status" value="1"/>
</dbReference>
<dbReference type="RefSeq" id="XP_032455853.1">
    <property type="nucleotide sequence ID" value="XM_032599962.1"/>
</dbReference>
<dbReference type="SMART" id="SM00325">
    <property type="entry name" value="RhoGEF"/>
    <property type="match status" value="1"/>
</dbReference>
<dbReference type="SMART" id="SM00461">
    <property type="entry name" value="WH1"/>
    <property type="match status" value="1"/>
</dbReference>
<evidence type="ECO:0000259" key="5">
    <source>
        <dbReference type="PROSITE" id="PS50010"/>
    </source>
</evidence>
<dbReference type="RefSeq" id="XP_032455852.1">
    <property type="nucleotide sequence ID" value="XM_032599961.1"/>
</dbReference>
<feature type="domain" description="DH" evidence="5">
    <location>
        <begin position="1465"/>
        <end position="1659"/>
    </location>
</feature>
<dbReference type="SMART" id="SM00233">
    <property type="entry name" value="PH"/>
    <property type="match status" value="2"/>
</dbReference>
<dbReference type="InterPro" id="IPR000697">
    <property type="entry name" value="WH1/EVH1_dom"/>
</dbReference>
<organism evidence="9 10">
    <name type="scientific">Nasonia vitripennis</name>
    <name type="common">Parasitic wasp</name>
    <dbReference type="NCBI Taxonomy" id="7425"/>
    <lineage>
        <taxon>Eukaryota</taxon>
        <taxon>Metazoa</taxon>
        <taxon>Ecdysozoa</taxon>
        <taxon>Arthropoda</taxon>
        <taxon>Hexapoda</taxon>
        <taxon>Insecta</taxon>
        <taxon>Pterygota</taxon>
        <taxon>Neoptera</taxon>
        <taxon>Endopterygota</taxon>
        <taxon>Hymenoptera</taxon>
        <taxon>Apocrita</taxon>
        <taxon>Proctotrupomorpha</taxon>
        <taxon>Chalcidoidea</taxon>
        <taxon>Pteromalidae</taxon>
        <taxon>Pteromalinae</taxon>
        <taxon>Nasonia</taxon>
    </lineage>
</organism>
<dbReference type="CDD" id="cd00136">
    <property type="entry name" value="PDZ_canonical"/>
    <property type="match status" value="1"/>
</dbReference>
<dbReference type="RefSeq" id="XP_031784763.1">
    <property type="nucleotide sequence ID" value="XM_031928903.1"/>
</dbReference>
<keyword evidence="2" id="KW-0677">Repeat</keyword>
<dbReference type="Pfam" id="PF00621">
    <property type="entry name" value="RhoGEF"/>
    <property type="match status" value="1"/>
</dbReference>
<feature type="region of interest" description="Disordered" evidence="3">
    <location>
        <begin position="395"/>
        <end position="416"/>
    </location>
</feature>
<feature type="region of interest" description="Disordered" evidence="3">
    <location>
        <begin position="752"/>
        <end position="798"/>
    </location>
</feature>
<dbReference type="PROSITE" id="PS00741">
    <property type="entry name" value="DH_1"/>
    <property type="match status" value="1"/>
</dbReference>
<evidence type="ECO:0000259" key="8">
    <source>
        <dbReference type="PROSITE" id="PS50898"/>
    </source>
</evidence>
<dbReference type="SMART" id="SM00455">
    <property type="entry name" value="RBD"/>
    <property type="match status" value="1"/>
</dbReference>
<evidence type="ECO:0000256" key="1">
    <source>
        <dbReference type="ARBA" id="ARBA00022658"/>
    </source>
</evidence>
<feature type="compositionally biased region" description="Low complexity" evidence="3">
    <location>
        <begin position="1989"/>
        <end position="1999"/>
    </location>
</feature>
<dbReference type="EnsemblMetazoa" id="XM_032599961">
    <property type="protein sequence ID" value="XP_032455852"/>
    <property type="gene ID" value="LOC100115302"/>
</dbReference>
<dbReference type="SMR" id="A0A7M7QZ34"/>
<dbReference type="GO" id="GO:0007264">
    <property type="term" value="P:small GTPase-mediated signal transduction"/>
    <property type="evidence" value="ECO:0007669"/>
    <property type="project" value="InterPro"/>
</dbReference>
<feature type="compositionally biased region" description="Low complexity" evidence="3">
    <location>
        <begin position="1149"/>
        <end position="1166"/>
    </location>
</feature>
<feature type="compositionally biased region" description="Polar residues" evidence="3">
    <location>
        <begin position="1440"/>
        <end position="1458"/>
    </location>
</feature>
<dbReference type="InterPro" id="IPR001331">
    <property type="entry name" value="GDS_CDC24_CS"/>
</dbReference>
<keyword evidence="10" id="KW-1185">Reference proteome</keyword>
<dbReference type="Gene3D" id="6.10.140.680">
    <property type="match status" value="1"/>
</dbReference>
<name>A0A7M7QZ34_NASVI</name>
<dbReference type="SUPFAM" id="SSF48065">
    <property type="entry name" value="DBL homology domain (DH-domain)"/>
    <property type="match status" value="1"/>
</dbReference>
<feature type="compositionally biased region" description="Basic and acidic residues" evidence="3">
    <location>
        <begin position="687"/>
        <end position="702"/>
    </location>
</feature>
<dbReference type="Gene3D" id="2.30.42.10">
    <property type="match status" value="1"/>
</dbReference>
<dbReference type="CDD" id="cd01230">
    <property type="entry name" value="PH1_Tiam1_2"/>
    <property type="match status" value="1"/>
</dbReference>
<dbReference type="InterPro" id="IPR011993">
    <property type="entry name" value="PH-like_dom_sf"/>
</dbReference>
<dbReference type="Proteomes" id="UP000002358">
    <property type="component" value="Chromosome 4"/>
</dbReference>
<dbReference type="EnsemblMetazoa" id="XM_032599963">
    <property type="protein sequence ID" value="XP_032455854"/>
    <property type="gene ID" value="LOC100115302"/>
</dbReference>
<dbReference type="GeneID" id="100115302"/>
<evidence type="ECO:0000313" key="9">
    <source>
        <dbReference type="EnsemblMetazoa" id="XP_032455854"/>
    </source>
</evidence>
<dbReference type="EnsemblMetazoa" id="XM_032599959">
    <property type="protein sequence ID" value="XP_032455850"/>
    <property type="gene ID" value="LOC100115302"/>
</dbReference>
<dbReference type="RefSeq" id="XP_032455851.1">
    <property type="nucleotide sequence ID" value="XM_032599960.1"/>
</dbReference>
<evidence type="ECO:0000259" key="4">
    <source>
        <dbReference type="PROSITE" id="PS50003"/>
    </source>
</evidence>
<dbReference type="PROSITE" id="PS50010">
    <property type="entry name" value="DH_2"/>
    <property type="match status" value="1"/>
</dbReference>
<feature type="compositionally biased region" description="Polar residues" evidence="3">
    <location>
        <begin position="672"/>
        <end position="682"/>
    </location>
</feature>
<sequence length="2086" mass="234763">MGNKLSCSCAPLIKKGYRYEDSPWQANARGRMSGSGERRGETGHLLRCGSLRERKRLWAEVFHVTSGAGSVKWQQVSEDLVPVNIACIQDSPETIFHITAYNCQVDKILDVRLVQPGTRIGQASECFVYWKDTMTNDTWGLNFTCPIDAKQFRECVSPSFKISRKASSSYSLRLEPLNKQNKVKTRRKPLSTPASPSRSSREPQCTCMTTEQLNRLRQDPRYRPTCAVSSTLPRIASRSADAEMNARDKITTATSAASLYDNVNNTNASGGAAGGGPGGKVLKNQDSLKLKDKQQQSETCQTTPKTTNVAIGTVNVGSQIDVPEEKNTGPSPKKPGKLERQDSSTQQNGPERESLKSEGTQAGGSLASRYHHRKDQLHHTKSADYTELEMQNGNIFNINNNNHGGGRRNKSKSTDDMRIENAHHQQQHGGPMGPPGLDHQTLKRMLKPMSSIDSPVTSPEMTRKRHIHHGYHYHPNNNNQKYVMSEAENDNYTLAYPPRHPYNNKFQNSRSVHEMDRQYSGGRGRMYLDLERNRCTGDMSPPSDNLVFENHCYATTPSSSNGNSDMEQPQSHCQSRRCNSQAYHHQPSQSQAQQQQQQGPHAASTPGSPTSRLLLEYEMHLRNTLAKGMDAESYSLHTFEALLTQSMENLEFAENIPLNVQRTPHASRRRPSANNKSSTLPQSYRYCNERQNSKDRDGYYSDRNEIIREKRERELDRDRGYLSDYNSRCASCIGESARAQWFRHSDGWQSGSSTMGSAASSSAPGYGGGHKGPWDSLPSLRHEGSLNDSGYKSNRTDSLEHRGTFDRQDSVRSDYMSDRESRYGIVQQASLESTDSRLCYLTSSEMSDDDRMSLTTAVSDDDDGESVMNSPYRGKQTGTAAASFNCTGAVRKAGFLSVKKWLLRKKHQIELARKRGWKGYWVCLKGTTLLFYPCESQESRAVETAPKHLIIVDGAIMQPIPEHPKRDYIFCLSTAFGDAYLFQAPCQVELENWVNSIHSACAAAFARHRGKTGTLHLLQEEIFRLDKTIDSCDILQDHKMRHMADLQQSVVSDVDTKQQINNQIIQYEENLERLHCEQFRLRCYMASLQSGELPNPKSLLAHVSRATKQTLNKLGVFTVSSFHAFICARSPSLLNNLLAGRGATKRRPLLLSRSNSGSSRRSLQISSRDEEKNVKVTVPENQLVSVFLRDGMTVEEFLVSACSRKGLNAMEHFVRVKKRRDMEDHNYFVPHRADLIETYLHTHEVVEVCAKILYQVELQRNTLDQMWGFSVEAELIENADRQDELCCYVSRVEDKSVAMQNGIIKGDEIMVINGAIVSDLDMMYLESVLQEEQALCMMMRSSRTEPPDLSGIMRVTDDIIESLVCPPPPTDPPVISEEMISGLIVPAPGWSKEALPDMLGPHMDGSKQASRTSSFEIENLLKTAEQVTGICRSPGETRKSSPTGSVLSSHSQVMTPSRQLTDAEKLKKVILELIETERTYVKNLNNLLENYLEPLKRETFLSNAEINALFGNIQEIVTFQRQFLQNLDHAIEIEADFNNFEHPSQFKGVLFSIGSAFLCYVNHFKLYSSFCASHSKAQKVLHPNEGNQALQEFLQARNPRQQHSSTLESYLIKPIQRILKYPLLLQQLRNLTDERSEEHLHLIEALKGMEKVAEHINEMQRIHEEYGAIFDHLFRQHQKSCKQPIDLSPGDLLYYGGVEWLNISDFLGKIKKGLELHAMCFVFKSAVVFLCKEKLRQKKKLMGGSSKANLPKTNAGDVEIIRYQVLIPVTEVQVRSSSAKDMESHFLWELIHLRSQLQRRSEKVYVLSNSTSEFRNSFLKTIRQIIRESVRNMSIPSTRYDFIKSQALSSHQAMTISPRMTTSHGDKSQNGAQALHAVPTVPPTPPNLPTGTLSKKSFKSQTLHSGRRKFSHSKQTVDRESSEDKDIDEQHHQQIQQQQTFRTRSKTISDSSGEVKVEMDSGTKSEGEEDSQAYLGEKKTSLGRTPNHLTLSTTSTISAGSTGSQAKLIQSSHHPEHYQPAAIKELGSPVWKPRELPSLGEATTLPRKGKASAAEFADVSSKHSASRKSLVEINNCAQQSNFNNHV</sequence>
<feature type="domain" description="WH1" evidence="7">
    <location>
        <begin position="46"/>
        <end position="163"/>
    </location>
</feature>
<dbReference type="RefSeq" id="XP_032455850.1">
    <property type="nucleotide sequence ID" value="XM_032599959.1"/>
</dbReference>
<dbReference type="RefSeq" id="XP_032455854.1">
    <property type="nucleotide sequence ID" value="XM_032599963.1"/>
</dbReference>
<evidence type="ECO:0000313" key="10">
    <source>
        <dbReference type="Proteomes" id="UP000002358"/>
    </source>
</evidence>
<dbReference type="InParanoid" id="A0A7M7QZ34"/>
<feature type="compositionally biased region" description="Basic and acidic residues" evidence="3">
    <location>
        <begin position="1953"/>
        <end position="1966"/>
    </location>
</feature>
<dbReference type="InterPro" id="IPR001849">
    <property type="entry name" value="PH_domain"/>
</dbReference>
<dbReference type="EnsemblMetazoa" id="XM_031928903">
    <property type="protein sequence ID" value="XP_031784763"/>
    <property type="gene ID" value="LOC100115302"/>
</dbReference>
<dbReference type="PROSITE" id="PS50106">
    <property type="entry name" value="PDZ"/>
    <property type="match status" value="1"/>
</dbReference>
<dbReference type="InterPro" id="IPR040655">
    <property type="entry name" value="TIAM1_CC-Ex"/>
</dbReference>
<dbReference type="GO" id="GO:0005085">
    <property type="term" value="F:guanyl-nucleotide exchange factor activity"/>
    <property type="evidence" value="ECO:0007669"/>
    <property type="project" value="UniProtKB-KW"/>
</dbReference>
<evidence type="ECO:0000259" key="6">
    <source>
        <dbReference type="PROSITE" id="PS50106"/>
    </source>
</evidence>
<dbReference type="OrthoDB" id="8059989at2759"/>
<evidence type="ECO:0008006" key="11">
    <source>
        <dbReference type="Google" id="ProtNLM"/>
    </source>
</evidence>
<dbReference type="CTD" id="43892"/>
<feature type="domain" description="RBD" evidence="8">
    <location>
        <begin position="1172"/>
        <end position="1239"/>
    </location>
</feature>
<dbReference type="EnsemblMetazoa" id="XM_032599960">
    <property type="protein sequence ID" value="XP_032455851"/>
    <property type="gene ID" value="LOC100115302"/>
</dbReference>
<dbReference type="PROSITE" id="PS50003">
    <property type="entry name" value="PH_DOMAIN"/>
    <property type="match status" value="1"/>
</dbReference>
<feature type="region of interest" description="Disordered" evidence="3">
    <location>
        <begin position="1149"/>
        <end position="1171"/>
    </location>
</feature>
<feature type="region of interest" description="Disordered" evidence="3">
    <location>
        <begin position="1432"/>
        <end position="1458"/>
    </location>
</feature>
<feature type="region of interest" description="Disordered" evidence="3">
    <location>
        <begin position="311"/>
        <end position="377"/>
    </location>
</feature>
<feature type="region of interest" description="Disordered" evidence="3">
    <location>
        <begin position="661"/>
        <end position="702"/>
    </location>
</feature>
<dbReference type="CDD" id="cd00160">
    <property type="entry name" value="RhoGEF"/>
    <property type="match status" value="1"/>
</dbReference>
<dbReference type="Pfam" id="PF02196">
    <property type="entry name" value="RBD"/>
    <property type="match status" value="1"/>
</dbReference>
<dbReference type="SUPFAM" id="SSF50156">
    <property type="entry name" value="PDZ domain-like"/>
    <property type="match status" value="1"/>
</dbReference>
<dbReference type="InterPro" id="IPR043537">
    <property type="entry name" value="Tiam1/Tiam2/Sif"/>
</dbReference>
<dbReference type="InterPro" id="IPR035899">
    <property type="entry name" value="DBL_dom_sf"/>
</dbReference>
<dbReference type="Gene3D" id="1.20.900.10">
    <property type="entry name" value="Dbl homology (DH) domain"/>
    <property type="match status" value="1"/>
</dbReference>
<feature type="region of interest" description="Disordered" evidence="3">
    <location>
        <begin position="557"/>
        <end position="610"/>
    </location>
</feature>
<feature type="compositionally biased region" description="Polar residues" evidence="3">
    <location>
        <begin position="192"/>
        <end position="206"/>
    </location>
</feature>